<feature type="compositionally biased region" description="Basic and acidic residues" evidence="1">
    <location>
        <begin position="53"/>
        <end position="63"/>
    </location>
</feature>
<evidence type="ECO:0000313" key="5">
    <source>
        <dbReference type="Proteomes" id="UP000515493"/>
    </source>
</evidence>
<accession>A0A8E4E6B1</accession>
<feature type="signal peptide" evidence="2">
    <location>
        <begin position="1"/>
        <end position="20"/>
    </location>
</feature>
<dbReference type="KEGG" id="xeu:XSP_003341"/>
<proteinExistence type="predicted"/>
<reference evidence="3 5" key="1">
    <citation type="submission" date="2020-07" db="EMBL/GenBank/DDBJ databases">
        <authorList>
            <person name="Teixeira M."/>
        </authorList>
    </citation>
    <scope>NUCLEOTIDE SEQUENCE</scope>
    <source>
        <strain evidence="4">1</strain>
        <strain evidence="3">Xanthomonas sp. CPBF 367</strain>
    </source>
</reference>
<evidence type="ECO:0000313" key="3">
    <source>
        <dbReference type="EMBL" id="CAD0337812.1"/>
    </source>
</evidence>
<keyword evidence="2" id="KW-0732">Signal</keyword>
<evidence type="ECO:0000313" key="4">
    <source>
        <dbReference type="EMBL" id="CAD1795512.1"/>
    </source>
</evidence>
<feature type="chain" id="PRO_5036263316" evidence="2">
    <location>
        <begin position="21"/>
        <end position="85"/>
    </location>
</feature>
<feature type="region of interest" description="Disordered" evidence="1">
    <location>
        <begin position="24"/>
        <end position="67"/>
    </location>
</feature>
<dbReference type="AlphaFoldDB" id="A0A8E4E6B1"/>
<protein>
    <submittedName>
        <fullName evidence="3">Uncharacterized protein</fullName>
    </submittedName>
</protein>
<evidence type="ECO:0000256" key="1">
    <source>
        <dbReference type="SAM" id="MobiDB-lite"/>
    </source>
</evidence>
<dbReference type="RefSeq" id="WP_119130958.1">
    <property type="nucleotide sequence ID" value="NZ_LR861803.1"/>
</dbReference>
<evidence type="ECO:0000256" key="2">
    <source>
        <dbReference type="SAM" id="SignalP"/>
    </source>
</evidence>
<sequence>MRVCCILMSSLTLLPFAALAQSGRVDRQDPSVPASPSRSTVQDVGASLAVTSDADREQHRNPPGDRVAQITAVDHVGPGNALFAQ</sequence>
<organism evidence="3">
    <name type="scientific">Xanthomonas euroxanthea</name>
    <dbReference type="NCBI Taxonomy" id="2259622"/>
    <lineage>
        <taxon>Bacteria</taxon>
        <taxon>Pseudomonadati</taxon>
        <taxon>Pseudomonadota</taxon>
        <taxon>Gammaproteobacteria</taxon>
        <taxon>Lysobacterales</taxon>
        <taxon>Lysobacteraceae</taxon>
        <taxon>Xanthomonas</taxon>
    </lineage>
</organism>
<name>A0A8E4E6B1_9XANT</name>
<dbReference type="GeneID" id="79390641"/>
<dbReference type="Proteomes" id="UP000515493">
    <property type="component" value="Chromosome"/>
</dbReference>
<dbReference type="EMBL" id="LR861803">
    <property type="protein sequence ID" value="CAD1795512.1"/>
    <property type="molecule type" value="Genomic_DNA"/>
</dbReference>
<gene>
    <name evidence="3" type="ORF">XSP_003341</name>
</gene>
<dbReference type="EMBL" id="LR824641">
    <property type="protein sequence ID" value="CAD0337812.1"/>
    <property type="molecule type" value="Genomic_DNA"/>
</dbReference>